<keyword evidence="2" id="KW-1185">Reference proteome</keyword>
<dbReference type="AlphaFoldDB" id="A0A6A6JTL2"/>
<sequence length="200" mass="20452">MQYAYLLSIVPALPLAAPTLQLRASTLEAIPGQAILKNSCPYDVSISVIRPMGDPTPGILQGGATYSEPLYHSTACPSPGCGGVSIKASAVGGGPVTQFEYTAAPDGNVYYDLSLIDCVDAPEGCVGHEQGLKAVAGPQCRVFHLDPGSGDEQQAYFVAENGYKPNAPVGGCPAGGGVAFELCAGSQKGRGVGRPERSVP</sequence>
<accession>A0A6A6JTL2</accession>
<dbReference type="RefSeq" id="XP_033657499.1">
    <property type="nucleotide sequence ID" value="XM_033792932.1"/>
</dbReference>
<name>A0A6A6JTL2_WESOR</name>
<dbReference type="InterPro" id="IPR006771">
    <property type="entry name" value="CetA-like"/>
</dbReference>
<dbReference type="GeneID" id="54546107"/>
<organism evidence="1 2">
    <name type="scientific">Westerdykella ornata</name>
    <dbReference type="NCBI Taxonomy" id="318751"/>
    <lineage>
        <taxon>Eukaryota</taxon>
        <taxon>Fungi</taxon>
        <taxon>Dikarya</taxon>
        <taxon>Ascomycota</taxon>
        <taxon>Pezizomycotina</taxon>
        <taxon>Dothideomycetes</taxon>
        <taxon>Pleosporomycetidae</taxon>
        <taxon>Pleosporales</taxon>
        <taxon>Sporormiaceae</taxon>
        <taxon>Westerdykella</taxon>
    </lineage>
</organism>
<dbReference type="EMBL" id="ML986485">
    <property type="protein sequence ID" value="KAF2279960.1"/>
    <property type="molecule type" value="Genomic_DNA"/>
</dbReference>
<dbReference type="OrthoDB" id="5144514at2759"/>
<evidence type="ECO:0000313" key="1">
    <source>
        <dbReference type="EMBL" id="KAF2279960.1"/>
    </source>
</evidence>
<proteinExistence type="predicted"/>
<dbReference type="Pfam" id="PF04681">
    <property type="entry name" value="Bys1"/>
    <property type="match status" value="1"/>
</dbReference>
<dbReference type="Proteomes" id="UP000800097">
    <property type="component" value="Unassembled WGS sequence"/>
</dbReference>
<protein>
    <submittedName>
        <fullName evidence="1">Uncharacterized protein</fullName>
    </submittedName>
</protein>
<gene>
    <name evidence="1" type="ORF">EI97DRAFT_106074</name>
</gene>
<reference evidence="1" key="1">
    <citation type="journal article" date="2020" name="Stud. Mycol.">
        <title>101 Dothideomycetes genomes: a test case for predicting lifestyles and emergence of pathogens.</title>
        <authorList>
            <person name="Haridas S."/>
            <person name="Albert R."/>
            <person name="Binder M."/>
            <person name="Bloem J."/>
            <person name="Labutti K."/>
            <person name="Salamov A."/>
            <person name="Andreopoulos B."/>
            <person name="Baker S."/>
            <person name="Barry K."/>
            <person name="Bills G."/>
            <person name="Bluhm B."/>
            <person name="Cannon C."/>
            <person name="Castanera R."/>
            <person name="Culley D."/>
            <person name="Daum C."/>
            <person name="Ezra D."/>
            <person name="Gonzalez J."/>
            <person name="Henrissat B."/>
            <person name="Kuo A."/>
            <person name="Liang C."/>
            <person name="Lipzen A."/>
            <person name="Lutzoni F."/>
            <person name="Magnuson J."/>
            <person name="Mondo S."/>
            <person name="Nolan M."/>
            <person name="Ohm R."/>
            <person name="Pangilinan J."/>
            <person name="Park H.-J."/>
            <person name="Ramirez L."/>
            <person name="Alfaro M."/>
            <person name="Sun H."/>
            <person name="Tritt A."/>
            <person name="Yoshinaga Y."/>
            <person name="Zwiers L.-H."/>
            <person name="Turgeon B."/>
            <person name="Goodwin S."/>
            <person name="Spatafora J."/>
            <person name="Crous P."/>
            <person name="Grigoriev I."/>
        </authorList>
    </citation>
    <scope>NUCLEOTIDE SEQUENCE</scope>
    <source>
        <strain evidence="1">CBS 379.55</strain>
    </source>
</reference>
<dbReference type="SUPFAM" id="SSF49870">
    <property type="entry name" value="Osmotin, thaumatin-like protein"/>
    <property type="match status" value="1"/>
</dbReference>
<dbReference type="InterPro" id="IPR037176">
    <property type="entry name" value="Osmotin/thaumatin-like_sf"/>
</dbReference>
<evidence type="ECO:0000313" key="2">
    <source>
        <dbReference type="Proteomes" id="UP000800097"/>
    </source>
</evidence>